<gene>
    <name evidence="2" type="ORF">BHF71_01990</name>
</gene>
<dbReference type="PANTHER" id="PTHR36566">
    <property type="entry name" value="NICKEL INSERTION PROTEIN-RELATED"/>
    <property type="match status" value="1"/>
</dbReference>
<keyword evidence="1" id="KW-0533">Nickel</keyword>
<evidence type="ECO:0000313" key="2">
    <source>
        <dbReference type="EMBL" id="OEF99432.1"/>
    </source>
</evidence>
<dbReference type="InterPro" id="IPR002822">
    <property type="entry name" value="Ni_insertion"/>
</dbReference>
<dbReference type="Gene3D" id="3.10.20.300">
    <property type="entry name" value="mk0293 like domain"/>
    <property type="match status" value="1"/>
</dbReference>
<dbReference type="EMBL" id="MIJF01000024">
    <property type="protein sequence ID" value="OEF99432.1"/>
    <property type="molecule type" value="Genomic_DNA"/>
</dbReference>
<protein>
    <recommendedName>
        <fullName evidence="4">DUF111 family protein</fullName>
    </recommendedName>
</protein>
<dbReference type="Proteomes" id="UP000243739">
    <property type="component" value="Unassembled WGS sequence"/>
</dbReference>
<evidence type="ECO:0000256" key="1">
    <source>
        <dbReference type="ARBA" id="ARBA00022596"/>
    </source>
</evidence>
<dbReference type="Gene3D" id="3.30.70.1380">
    <property type="entry name" value="Transcriptional regulatory protein pf0864 domain like"/>
    <property type="match status" value="1"/>
</dbReference>
<sequence length="151" mass="17927">MVKIEISLDDMNPEFYGYIFERLLEIGVNDVYIAQVIMKKNRPGQVLNILCQEEIKDLVISFLFKETTTFGVRFTPYVVHRLEREFITVETRWGPMQIKIGRHQGEILQLSPEYDQCLMVARKYQVPIKTVYDHVKEKGYQWLLEHNKEAD</sequence>
<proteinExistence type="predicted"/>
<reference evidence="2 3" key="1">
    <citation type="submission" date="2016-09" db="EMBL/GenBank/DDBJ databases">
        <title>Draft genome sequence for the type strain of Vulcanibacillus modesticaldus BR, a strictly anaerobic, moderately thermophilic, and nitrate-reducing bacterium from deep sea-hydrothermal vents of the Mid-Atlantic Ridge.</title>
        <authorList>
            <person name="Abin C.A."/>
            <person name="Hollibaugh J.T."/>
        </authorList>
    </citation>
    <scope>NUCLEOTIDE SEQUENCE [LARGE SCALE GENOMIC DNA]</scope>
    <source>
        <strain evidence="2 3">BR</strain>
    </source>
</reference>
<organism evidence="2 3">
    <name type="scientific">Vulcanibacillus modesticaldus</name>
    <dbReference type="NCBI Taxonomy" id="337097"/>
    <lineage>
        <taxon>Bacteria</taxon>
        <taxon>Bacillati</taxon>
        <taxon>Bacillota</taxon>
        <taxon>Bacilli</taxon>
        <taxon>Bacillales</taxon>
        <taxon>Bacillaceae</taxon>
        <taxon>Vulcanibacillus</taxon>
    </lineage>
</organism>
<keyword evidence="3" id="KW-1185">Reference proteome</keyword>
<dbReference type="OrthoDB" id="9765625at2"/>
<evidence type="ECO:0000313" key="3">
    <source>
        <dbReference type="Proteomes" id="UP000243739"/>
    </source>
</evidence>
<dbReference type="Pfam" id="PF01969">
    <property type="entry name" value="Ni_insertion"/>
    <property type="match status" value="1"/>
</dbReference>
<accession>A0A1D2YUP5</accession>
<comment type="caution">
    <text evidence="2">The sequence shown here is derived from an EMBL/GenBank/DDBJ whole genome shotgun (WGS) entry which is preliminary data.</text>
</comment>
<dbReference type="AlphaFoldDB" id="A0A1D2YUP5"/>
<evidence type="ECO:0008006" key="4">
    <source>
        <dbReference type="Google" id="ProtNLM"/>
    </source>
</evidence>
<dbReference type="PANTHER" id="PTHR36566:SF1">
    <property type="entry name" value="PYRIDINIUM-3,5-BISTHIOCARBOXYLIC ACID MONONUCLEOTIDE NICKEL INSERTION PROTEIN"/>
    <property type="match status" value="1"/>
</dbReference>
<name>A0A1D2YUP5_9BACI</name>
<dbReference type="STRING" id="337097.BHF71_01990"/>